<dbReference type="AlphaFoldDB" id="S4RRH8"/>
<evidence type="ECO:0000259" key="1">
    <source>
        <dbReference type="Pfam" id="PF01030"/>
    </source>
</evidence>
<dbReference type="GeneTree" id="ENSGT00940000155404"/>
<dbReference type="OMA" id="VIFEMIH"/>
<dbReference type="Ensembl" id="ENSPMAT00000007849.1">
    <property type="protein sequence ID" value="ENSPMAP00000007814.1"/>
    <property type="gene ID" value="ENSPMAG00000007097.1"/>
</dbReference>
<accession>S4RRH8</accession>
<feature type="domain" description="Receptor L-domain" evidence="1">
    <location>
        <begin position="15"/>
        <end position="125"/>
    </location>
</feature>
<dbReference type="Pfam" id="PF01030">
    <property type="entry name" value="Recep_L_domain"/>
    <property type="match status" value="1"/>
</dbReference>
<dbReference type="Gene3D" id="3.80.20.20">
    <property type="entry name" value="Receptor L-domain"/>
    <property type="match status" value="1"/>
</dbReference>
<evidence type="ECO:0000313" key="2">
    <source>
        <dbReference type="Ensembl" id="ENSPMAP00000007814.1"/>
    </source>
</evidence>
<dbReference type="SUPFAM" id="SSF52058">
    <property type="entry name" value="L domain-like"/>
    <property type="match status" value="1"/>
</dbReference>
<dbReference type="STRING" id="7757.ENSPMAP00000007814"/>
<reference evidence="2" key="2">
    <citation type="submission" date="2025-09" db="UniProtKB">
        <authorList>
            <consortium name="Ensembl"/>
        </authorList>
    </citation>
    <scope>IDENTIFICATION</scope>
</reference>
<protein>
    <recommendedName>
        <fullName evidence="1">Receptor L-domain domain-containing protein</fullName>
    </recommendedName>
</protein>
<sequence length="181" mass="20711">DIRNNITLLQELESCTIIEGYLQIVLISNTRTEHFRGLSFPRLNVITEYLLLYRISGLETLRELFPNLAVIRGTRLFFNYALVVYEMLSLKEIGLPSLTNITRGAVRVEKNTDLCYLTTIDWSLILDSEENNYINGNKPDRECSNICLGSASGTSQWDPCPHTSFNGRNISRCWTSEHCQL</sequence>
<organism evidence="2">
    <name type="scientific">Petromyzon marinus</name>
    <name type="common">Sea lamprey</name>
    <dbReference type="NCBI Taxonomy" id="7757"/>
    <lineage>
        <taxon>Eukaryota</taxon>
        <taxon>Metazoa</taxon>
        <taxon>Chordata</taxon>
        <taxon>Craniata</taxon>
        <taxon>Vertebrata</taxon>
        <taxon>Cyclostomata</taxon>
        <taxon>Hyperoartia</taxon>
        <taxon>Petromyzontiformes</taxon>
        <taxon>Petromyzontidae</taxon>
        <taxon>Petromyzon</taxon>
    </lineage>
</organism>
<name>S4RRH8_PETMA</name>
<dbReference type="InterPro" id="IPR036941">
    <property type="entry name" value="Rcpt_L-dom_sf"/>
</dbReference>
<proteinExistence type="predicted"/>
<reference evidence="2" key="1">
    <citation type="submission" date="2025-08" db="UniProtKB">
        <authorList>
            <consortium name="Ensembl"/>
        </authorList>
    </citation>
    <scope>IDENTIFICATION</scope>
</reference>
<dbReference type="HOGENOM" id="CLU_098689_0_0_1"/>
<dbReference type="InterPro" id="IPR000494">
    <property type="entry name" value="Rcpt_L-dom"/>
</dbReference>